<dbReference type="GO" id="GO:0009279">
    <property type="term" value="C:cell outer membrane"/>
    <property type="evidence" value="ECO:0007669"/>
    <property type="project" value="UniProtKB-SubCell"/>
</dbReference>
<dbReference type="Gene3D" id="3.30.1950.10">
    <property type="entry name" value="wza like domain"/>
    <property type="match status" value="1"/>
</dbReference>
<evidence type="ECO:0000256" key="1">
    <source>
        <dbReference type="ARBA" id="ARBA00004571"/>
    </source>
</evidence>
<dbReference type="Pfam" id="PF10531">
    <property type="entry name" value="SLBB"/>
    <property type="match status" value="1"/>
</dbReference>
<dbReference type="AlphaFoldDB" id="A0A857J9T6"/>
<proteinExistence type="inferred from homology"/>
<evidence type="ECO:0000256" key="14">
    <source>
        <dbReference type="ARBA" id="ARBA00023288"/>
    </source>
</evidence>
<evidence type="ECO:0000256" key="13">
    <source>
        <dbReference type="ARBA" id="ARBA00023237"/>
    </source>
</evidence>
<dbReference type="InterPro" id="IPR054765">
    <property type="entry name" value="SLBB_dom"/>
</dbReference>
<dbReference type="Pfam" id="PF22461">
    <property type="entry name" value="SLBB_2"/>
    <property type="match status" value="1"/>
</dbReference>
<dbReference type="Pfam" id="PF02563">
    <property type="entry name" value="Poly_export"/>
    <property type="match status" value="1"/>
</dbReference>
<evidence type="ECO:0000313" key="19">
    <source>
        <dbReference type="EMBL" id="QHI99983.1"/>
    </source>
</evidence>
<evidence type="ECO:0000256" key="3">
    <source>
        <dbReference type="ARBA" id="ARBA00022448"/>
    </source>
</evidence>
<keyword evidence="3" id="KW-0813">Transport</keyword>
<keyword evidence="5" id="KW-0762">Sugar transport</keyword>
<dbReference type="GO" id="GO:0046930">
    <property type="term" value="C:pore complex"/>
    <property type="evidence" value="ECO:0007669"/>
    <property type="project" value="UniProtKB-KW"/>
</dbReference>
<keyword evidence="4" id="KW-1134">Transmembrane beta strand</keyword>
<dbReference type="Gene3D" id="3.10.560.10">
    <property type="entry name" value="Outer membrane lipoprotein wza domain like"/>
    <property type="match status" value="2"/>
</dbReference>
<keyword evidence="6" id="KW-0812">Transmembrane</keyword>
<dbReference type="NCBIfam" id="TIGR03028">
    <property type="entry name" value="EpsE"/>
    <property type="match status" value="1"/>
</dbReference>
<evidence type="ECO:0000256" key="2">
    <source>
        <dbReference type="ARBA" id="ARBA00009450"/>
    </source>
</evidence>
<evidence type="ECO:0000256" key="7">
    <source>
        <dbReference type="ARBA" id="ARBA00022729"/>
    </source>
</evidence>
<comment type="subcellular location">
    <subcellularLocation>
        <location evidence="1">Cell outer membrane</location>
        <topology evidence="1">Multi-pass membrane protein</topology>
    </subcellularLocation>
</comment>
<evidence type="ECO:0000256" key="6">
    <source>
        <dbReference type="ARBA" id="ARBA00022692"/>
    </source>
</evidence>
<keyword evidence="14" id="KW-0449">Lipoprotein</keyword>
<gene>
    <name evidence="19" type="primary">epsE</name>
    <name evidence="19" type="ORF">GT347_19560</name>
</gene>
<name>A0A857J9T6_9BURK</name>
<keyword evidence="13" id="KW-0998">Cell outer membrane</keyword>
<evidence type="ECO:0000256" key="10">
    <source>
        <dbReference type="ARBA" id="ARBA00023114"/>
    </source>
</evidence>
<feature type="domain" description="Soluble ligand binding" evidence="17">
    <location>
        <begin position="194"/>
        <end position="246"/>
    </location>
</feature>
<keyword evidence="12" id="KW-0564">Palmitate</keyword>
<protein>
    <submittedName>
        <fullName evidence="19">Polysaccharide export protein EpsE</fullName>
    </submittedName>
</protein>
<evidence type="ECO:0000256" key="11">
    <source>
        <dbReference type="ARBA" id="ARBA00023136"/>
    </source>
</evidence>
<reference evidence="19 20" key="1">
    <citation type="submission" date="2020-01" db="EMBL/GenBank/DDBJ databases">
        <title>Genome sequencing of strain KACC 21265.</title>
        <authorList>
            <person name="Heo J."/>
            <person name="Kim S.-J."/>
            <person name="Kim J.-S."/>
            <person name="Hong S.-B."/>
            <person name="Kwon S.-W."/>
        </authorList>
    </citation>
    <scope>NUCLEOTIDE SEQUENCE [LARGE SCALE GENOMIC DNA]</scope>
    <source>
        <strain evidence="19 20">KACC 21265</strain>
    </source>
</reference>
<dbReference type="InterPro" id="IPR017478">
    <property type="entry name" value="Polysacc_export_EpsE"/>
</dbReference>
<dbReference type="GO" id="GO:0006811">
    <property type="term" value="P:monoatomic ion transport"/>
    <property type="evidence" value="ECO:0007669"/>
    <property type="project" value="UniProtKB-KW"/>
</dbReference>
<dbReference type="PANTHER" id="PTHR33619:SF3">
    <property type="entry name" value="POLYSACCHARIDE EXPORT PROTEIN GFCE-RELATED"/>
    <property type="match status" value="1"/>
</dbReference>
<evidence type="ECO:0000256" key="12">
    <source>
        <dbReference type="ARBA" id="ARBA00023139"/>
    </source>
</evidence>
<keyword evidence="10" id="KW-0626">Porin</keyword>
<evidence type="ECO:0000256" key="15">
    <source>
        <dbReference type="SAM" id="SignalP"/>
    </source>
</evidence>
<keyword evidence="9" id="KW-0406">Ion transport</keyword>
<evidence type="ECO:0000313" key="20">
    <source>
        <dbReference type="Proteomes" id="UP000464787"/>
    </source>
</evidence>
<evidence type="ECO:0000259" key="18">
    <source>
        <dbReference type="Pfam" id="PF22461"/>
    </source>
</evidence>
<dbReference type="GO" id="GO:0015159">
    <property type="term" value="F:polysaccharide transmembrane transporter activity"/>
    <property type="evidence" value="ECO:0007669"/>
    <property type="project" value="InterPro"/>
</dbReference>
<dbReference type="PROSITE" id="PS51257">
    <property type="entry name" value="PROKAR_LIPOPROTEIN"/>
    <property type="match status" value="1"/>
</dbReference>
<accession>A0A857J9T6</accession>
<keyword evidence="8" id="KW-0625">Polysaccharide transport</keyword>
<dbReference type="Proteomes" id="UP000464787">
    <property type="component" value="Chromosome"/>
</dbReference>
<dbReference type="KEGG" id="xyk:GT347_19560"/>
<feature type="signal peptide" evidence="15">
    <location>
        <begin position="1"/>
        <end position="24"/>
    </location>
</feature>
<dbReference type="EMBL" id="CP047650">
    <property type="protein sequence ID" value="QHI99983.1"/>
    <property type="molecule type" value="Genomic_DNA"/>
</dbReference>
<dbReference type="RefSeq" id="WP_160553794.1">
    <property type="nucleotide sequence ID" value="NZ_CP047650.1"/>
</dbReference>
<feature type="chain" id="PRO_5032442134" evidence="15">
    <location>
        <begin position="25"/>
        <end position="269"/>
    </location>
</feature>
<evidence type="ECO:0000259" key="17">
    <source>
        <dbReference type="Pfam" id="PF10531"/>
    </source>
</evidence>
<organism evidence="19 20">
    <name type="scientific">Xylophilus rhododendri</name>
    <dbReference type="NCBI Taxonomy" id="2697032"/>
    <lineage>
        <taxon>Bacteria</taxon>
        <taxon>Pseudomonadati</taxon>
        <taxon>Pseudomonadota</taxon>
        <taxon>Betaproteobacteria</taxon>
        <taxon>Burkholderiales</taxon>
        <taxon>Xylophilus</taxon>
    </lineage>
</organism>
<dbReference type="GO" id="GO:0015288">
    <property type="term" value="F:porin activity"/>
    <property type="evidence" value="ECO:0007669"/>
    <property type="project" value="UniProtKB-KW"/>
</dbReference>
<evidence type="ECO:0000256" key="4">
    <source>
        <dbReference type="ARBA" id="ARBA00022452"/>
    </source>
</evidence>
<keyword evidence="7 15" id="KW-0732">Signal</keyword>
<feature type="domain" description="SLBB" evidence="18">
    <location>
        <begin position="109"/>
        <end position="189"/>
    </location>
</feature>
<evidence type="ECO:0000259" key="16">
    <source>
        <dbReference type="Pfam" id="PF02563"/>
    </source>
</evidence>
<dbReference type="InterPro" id="IPR049712">
    <property type="entry name" value="Poly_export"/>
</dbReference>
<comment type="similarity">
    <text evidence="2">Belongs to the BexD/CtrA/VexA family.</text>
</comment>
<keyword evidence="20" id="KW-1185">Reference proteome</keyword>
<evidence type="ECO:0000256" key="8">
    <source>
        <dbReference type="ARBA" id="ARBA00023047"/>
    </source>
</evidence>
<dbReference type="InterPro" id="IPR003715">
    <property type="entry name" value="Poly_export_N"/>
</dbReference>
<dbReference type="InterPro" id="IPR019554">
    <property type="entry name" value="Soluble_ligand-bd"/>
</dbReference>
<evidence type="ECO:0000256" key="5">
    <source>
        <dbReference type="ARBA" id="ARBA00022597"/>
    </source>
</evidence>
<keyword evidence="11" id="KW-0472">Membrane</keyword>
<evidence type="ECO:0000256" key="9">
    <source>
        <dbReference type="ARBA" id="ARBA00023065"/>
    </source>
</evidence>
<feature type="domain" description="Polysaccharide export protein N-terminal" evidence="16">
    <location>
        <begin position="26"/>
        <end position="102"/>
    </location>
</feature>
<dbReference type="PANTHER" id="PTHR33619">
    <property type="entry name" value="POLYSACCHARIDE EXPORT PROTEIN GFCE-RELATED"/>
    <property type="match status" value="1"/>
</dbReference>
<sequence length="269" mass="28962">MFERFHQKLLACVMVALSACVAHAQTAAPDYKLGAGDVIHIQVYQNPDLTVDTQVPESGVISYPLIGNVRIGDLSVTGAQKAIADALAQGRFVKNPQVTISLGQIRGSQVAVLGQVNRPGRFPLETTNNRPSDLLAAAGGVTPTGDDIAIVVGSRDGKPFRQTIDIPGLFIGQNQDKQLLLRDGDTIYVHRAPMFYIYGEAQRPGPYRIERGMTVMQALATGGGPTPRGSESRLRLSRKNASGVVENVTPNLTDPIQADDVIYVRESLF</sequence>